<protein>
    <submittedName>
        <fullName evidence="2">Rhodanese/MoeB/ThiF domain protein</fullName>
    </submittedName>
</protein>
<dbReference type="RefSeq" id="WP_075366399.1">
    <property type="nucleotide sequence ID" value="NZ_MLBF01000041.1"/>
</dbReference>
<dbReference type="STRING" id="1888891.DSOL_3986"/>
<dbReference type="Pfam" id="PF00581">
    <property type="entry name" value="Rhodanese"/>
    <property type="match status" value="1"/>
</dbReference>
<proteinExistence type="predicted"/>
<dbReference type="PANTHER" id="PTHR45431:SF3">
    <property type="entry name" value="RHODANESE-LIKE DOMAIN-CONTAINING PROTEIN 15, CHLOROPLASTIC"/>
    <property type="match status" value="1"/>
</dbReference>
<dbReference type="SUPFAM" id="SSF52821">
    <property type="entry name" value="Rhodanese/Cell cycle control phosphatase"/>
    <property type="match status" value="1"/>
</dbReference>
<feature type="domain" description="Rhodanese" evidence="1">
    <location>
        <begin position="34"/>
        <end position="122"/>
    </location>
</feature>
<dbReference type="SMART" id="SM00450">
    <property type="entry name" value="RHOD"/>
    <property type="match status" value="1"/>
</dbReference>
<dbReference type="InterPro" id="IPR052367">
    <property type="entry name" value="Thiosulfate_ST/Rhodanese-like"/>
</dbReference>
<dbReference type="EMBL" id="MLBF01000041">
    <property type="protein sequence ID" value="OLN28608.1"/>
    <property type="molecule type" value="Genomic_DNA"/>
</dbReference>
<dbReference type="PANTHER" id="PTHR45431">
    <property type="entry name" value="RHODANESE-LIKE DOMAIN-CONTAINING PROTEIN 15, CHLOROPLASTIC"/>
    <property type="match status" value="1"/>
</dbReference>
<evidence type="ECO:0000313" key="3">
    <source>
        <dbReference type="Proteomes" id="UP000186102"/>
    </source>
</evidence>
<gene>
    <name evidence="2" type="ORF">DSOL_3986</name>
</gene>
<dbReference type="CDD" id="cd00158">
    <property type="entry name" value="RHOD"/>
    <property type="match status" value="1"/>
</dbReference>
<dbReference type="AlphaFoldDB" id="A0A1Q8QMV8"/>
<evidence type="ECO:0000313" key="2">
    <source>
        <dbReference type="EMBL" id="OLN28608.1"/>
    </source>
</evidence>
<dbReference type="OrthoDB" id="9800872at2"/>
<dbReference type="Gene3D" id="3.40.250.10">
    <property type="entry name" value="Rhodanese-like domain"/>
    <property type="match status" value="1"/>
</dbReference>
<dbReference type="InterPro" id="IPR036873">
    <property type="entry name" value="Rhodanese-like_dom_sf"/>
</dbReference>
<reference evidence="2 3" key="1">
    <citation type="submission" date="2016-09" db="EMBL/GenBank/DDBJ databases">
        <title>Complete genome of Desulfosporosinus sp. OL.</title>
        <authorList>
            <person name="Mardanov A."/>
            <person name="Beletsky A."/>
            <person name="Panova A."/>
            <person name="Karnachuk O."/>
            <person name="Ravin N."/>
        </authorList>
    </citation>
    <scope>NUCLEOTIDE SEQUENCE [LARGE SCALE GENOMIC DNA]</scope>
    <source>
        <strain evidence="2 3">OL</strain>
    </source>
</reference>
<keyword evidence="3" id="KW-1185">Reference proteome</keyword>
<dbReference type="InterPro" id="IPR001763">
    <property type="entry name" value="Rhodanese-like_dom"/>
</dbReference>
<comment type="caution">
    <text evidence="2">The sequence shown here is derived from an EMBL/GenBank/DDBJ whole genome shotgun (WGS) entry which is preliminary data.</text>
</comment>
<dbReference type="Proteomes" id="UP000186102">
    <property type="component" value="Unassembled WGS sequence"/>
</dbReference>
<evidence type="ECO:0000259" key="1">
    <source>
        <dbReference type="PROSITE" id="PS50206"/>
    </source>
</evidence>
<organism evidence="2 3">
    <name type="scientific">Desulfosporosinus metallidurans</name>
    <dbReference type="NCBI Taxonomy" id="1888891"/>
    <lineage>
        <taxon>Bacteria</taxon>
        <taxon>Bacillati</taxon>
        <taxon>Bacillota</taxon>
        <taxon>Clostridia</taxon>
        <taxon>Eubacteriales</taxon>
        <taxon>Desulfitobacteriaceae</taxon>
        <taxon>Desulfosporosinus</taxon>
    </lineage>
</organism>
<name>A0A1Q8QMV8_9FIRM</name>
<sequence>MSFFKNLLNLFRYPENLIDLTPDELEERIRNHEYRSEVALIDVRTTVEYKGGHIHGAMSFPLGSEEQIALKVEKDRPVILICKTGHRSQSAAAALFQLGFQNVSHLKGGMDAWRKKGKPTVY</sequence>
<dbReference type="PROSITE" id="PS50206">
    <property type="entry name" value="RHODANESE_3"/>
    <property type="match status" value="1"/>
</dbReference>
<accession>A0A1Q8QMV8</accession>